<comment type="caution">
    <text evidence="2">The sequence shown here is derived from an EMBL/GenBank/DDBJ whole genome shotgun (WGS) entry which is preliminary data.</text>
</comment>
<keyword evidence="2" id="KW-0489">Methyltransferase</keyword>
<dbReference type="InterPro" id="IPR038071">
    <property type="entry name" value="UROD/MetE-like_sf"/>
</dbReference>
<dbReference type="AlphaFoldDB" id="A0A9D3AHX8"/>
<dbReference type="GO" id="GO:0004853">
    <property type="term" value="F:uroporphyrinogen decarboxylase activity"/>
    <property type="evidence" value="ECO:0007669"/>
    <property type="project" value="InterPro"/>
</dbReference>
<reference evidence="2" key="2">
    <citation type="submission" date="2021-09" db="EMBL/GenBank/DDBJ databases">
        <authorList>
            <person name="Gilroy R."/>
        </authorList>
    </citation>
    <scope>NUCLEOTIDE SEQUENCE</scope>
    <source>
        <strain evidence="2">USAMLcec4-12693</strain>
    </source>
</reference>
<dbReference type="GO" id="GO:0008168">
    <property type="term" value="F:methyltransferase activity"/>
    <property type="evidence" value="ECO:0007669"/>
    <property type="project" value="UniProtKB-KW"/>
</dbReference>
<proteinExistence type="predicted"/>
<gene>
    <name evidence="2" type="ORF">K8V39_00475</name>
</gene>
<reference evidence="2" key="1">
    <citation type="journal article" date="2021" name="PeerJ">
        <title>Extensive microbial diversity within the chicken gut microbiome revealed by metagenomics and culture.</title>
        <authorList>
            <person name="Gilroy R."/>
            <person name="Ravi A."/>
            <person name="Getino M."/>
            <person name="Pursley I."/>
            <person name="Horton D.L."/>
            <person name="Alikhan N.F."/>
            <person name="Baker D."/>
            <person name="Gharbi K."/>
            <person name="Hall N."/>
            <person name="Watson M."/>
            <person name="Adriaenssens E.M."/>
            <person name="Foster-Nyarko E."/>
            <person name="Jarju S."/>
            <person name="Secka A."/>
            <person name="Antonio M."/>
            <person name="Oren A."/>
            <person name="Chaudhuri R.R."/>
            <person name="La Ragione R."/>
            <person name="Hildebrand F."/>
            <person name="Pallen M.J."/>
        </authorList>
    </citation>
    <scope>NUCLEOTIDE SEQUENCE</scope>
    <source>
        <strain evidence="2">USAMLcec4-12693</strain>
    </source>
</reference>
<dbReference type="InterPro" id="IPR052024">
    <property type="entry name" value="Methanogen_methyltrans"/>
</dbReference>
<protein>
    <submittedName>
        <fullName evidence="2">Methylcobamide--CoM methyltransferase</fullName>
    </submittedName>
</protein>
<evidence type="ECO:0000259" key="1">
    <source>
        <dbReference type="Pfam" id="PF01208"/>
    </source>
</evidence>
<dbReference type="GO" id="GO:0032259">
    <property type="term" value="P:methylation"/>
    <property type="evidence" value="ECO:0007669"/>
    <property type="project" value="UniProtKB-KW"/>
</dbReference>
<dbReference type="InterPro" id="IPR000257">
    <property type="entry name" value="Uroporphyrinogen_deCOase"/>
</dbReference>
<name>A0A9D3AHX8_9FIRM</name>
<dbReference type="GO" id="GO:0006779">
    <property type="term" value="P:porphyrin-containing compound biosynthetic process"/>
    <property type="evidence" value="ECO:0007669"/>
    <property type="project" value="InterPro"/>
</dbReference>
<dbReference type="EMBL" id="DYXE01000004">
    <property type="protein sequence ID" value="HJH48724.1"/>
    <property type="molecule type" value="Genomic_DNA"/>
</dbReference>
<dbReference type="RefSeq" id="WP_277271442.1">
    <property type="nucleotide sequence ID" value="NZ_DYXE01000004.1"/>
</dbReference>
<evidence type="ECO:0000313" key="2">
    <source>
        <dbReference type="EMBL" id="HJH48724.1"/>
    </source>
</evidence>
<organism evidence="2 3">
    <name type="scientific">Merdimonas faecis</name>
    <dbReference type="NCBI Taxonomy" id="1653435"/>
    <lineage>
        <taxon>Bacteria</taxon>
        <taxon>Bacillati</taxon>
        <taxon>Bacillota</taxon>
        <taxon>Clostridia</taxon>
        <taxon>Lachnospirales</taxon>
        <taxon>Lachnospiraceae</taxon>
        <taxon>Merdimonas</taxon>
    </lineage>
</organism>
<dbReference type="PANTHER" id="PTHR47099">
    <property type="entry name" value="METHYLCOBAMIDE:COM METHYLTRANSFERASE MTBA"/>
    <property type="match status" value="1"/>
</dbReference>
<keyword evidence="2" id="KW-0808">Transferase</keyword>
<dbReference type="Gene3D" id="3.20.20.210">
    <property type="match status" value="1"/>
</dbReference>
<dbReference type="Pfam" id="PF01208">
    <property type="entry name" value="URO-D"/>
    <property type="match status" value="1"/>
</dbReference>
<feature type="domain" description="Uroporphyrinogen decarboxylase (URO-D)" evidence="1">
    <location>
        <begin position="26"/>
        <end position="225"/>
    </location>
</feature>
<sequence>MGEIKDFNCTYDNSAGINGEVTAKLNLTFPDAYLHHETMAELSKALKEHDGAAFCELPFCHTVEAEAMGGLVNYGNDKTGPRAKEYICTKPEELLELPAIDFTTGRIHEVLLACRELRDQGEHVVLQVSGPFTILNVLIDARYVFKGMRKQPEVMKKVFWKLGAEILRFMEEAKKYDVDLISYADSSGGVNILGPKMAEQVVEDFTYEFLKKAEALADDKTMILLCPKTSFALLGTGHAKFKDHLIDSGTHYGEACIQMVGKAKFAGQMCIKNVGYQLESGIFKELQLI</sequence>
<dbReference type="PANTHER" id="PTHR47099:SF1">
    <property type="entry name" value="METHYLCOBAMIDE:COM METHYLTRANSFERASE MTBA"/>
    <property type="match status" value="1"/>
</dbReference>
<dbReference type="Proteomes" id="UP000813420">
    <property type="component" value="Unassembled WGS sequence"/>
</dbReference>
<dbReference type="SUPFAM" id="SSF51726">
    <property type="entry name" value="UROD/MetE-like"/>
    <property type="match status" value="1"/>
</dbReference>
<evidence type="ECO:0000313" key="3">
    <source>
        <dbReference type="Proteomes" id="UP000813420"/>
    </source>
</evidence>
<accession>A0A9D3AHX8</accession>